<evidence type="ECO:0000256" key="3">
    <source>
        <dbReference type="SAM" id="SignalP"/>
    </source>
</evidence>
<dbReference type="SUPFAM" id="SSF54001">
    <property type="entry name" value="Cysteine proteinases"/>
    <property type="match status" value="1"/>
</dbReference>
<dbReference type="InterPro" id="IPR000668">
    <property type="entry name" value="Peptidase_C1A_C"/>
</dbReference>
<dbReference type="Pfam" id="PF00112">
    <property type="entry name" value="Peptidase_C1"/>
    <property type="match status" value="1"/>
</dbReference>
<keyword evidence="2" id="KW-1015">Disulfide bond</keyword>
<dbReference type="Pfam" id="PF08246">
    <property type="entry name" value="Inhibitor_I29"/>
    <property type="match status" value="1"/>
</dbReference>
<keyword evidence="7" id="KW-1185">Reference proteome</keyword>
<dbReference type="GO" id="GO:0006508">
    <property type="term" value="P:proteolysis"/>
    <property type="evidence" value="ECO:0007669"/>
    <property type="project" value="InterPro"/>
</dbReference>
<dbReference type="GO" id="GO:0008234">
    <property type="term" value="F:cysteine-type peptidase activity"/>
    <property type="evidence" value="ECO:0007669"/>
    <property type="project" value="InterPro"/>
</dbReference>
<reference evidence="6" key="1">
    <citation type="submission" date="2022-01" db="EMBL/GenBank/DDBJ databases">
        <authorList>
            <person name="King R."/>
        </authorList>
    </citation>
    <scope>NUCLEOTIDE SEQUENCE</scope>
</reference>
<gene>
    <name evidence="6" type="ORF">PHYEVI_LOCUS699</name>
</gene>
<dbReference type="CDD" id="cd02248">
    <property type="entry name" value="Peptidase_C1A"/>
    <property type="match status" value="1"/>
</dbReference>
<evidence type="ECO:0000259" key="5">
    <source>
        <dbReference type="SMART" id="SM00848"/>
    </source>
</evidence>
<feature type="domain" description="Peptidase C1A papain C-terminal" evidence="4">
    <location>
        <begin position="110"/>
        <end position="325"/>
    </location>
</feature>
<keyword evidence="3" id="KW-0732">Signal</keyword>
<feature type="domain" description="Cathepsin propeptide inhibitor" evidence="5">
    <location>
        <begin position="23"/>
        <end position="83"/>
    </location>
</feature>
<dbReference type="PROSITE" id="PS00639">
    <property type="entry name" value="THIOL_PROTEASE_HIS"/>
    <property type="match status" value="1"/>
</dbReference>
<dbReference type="SMART" id="SM00645">
    <property type="entry name" value="Pept_C1"/>
    <property type="match status" value="1"/>
</dbReference>
<accession>A0A9N9XHM0</accession>
<evidence type="ECO:0000313" key="7">
    <source>
        <dbReference type="Proteomes" id="UP001153712"/>
    </source>
</evidence>
<sequence>MKLILLLATVIAASQGLSVEEQWTAFKENYGKTYTSYEHEKRRFDIFQDNLLLIQQHNSKYEKGETAYYMGITKFSDITDEEFNAMFSKIPKTKNGKLKFLQTSTTPAPLPESVDWKAAGALPPVIDQGDCFAGYAASSADALSALLFIKHNESVQLSAQELLDCGEKYGNNGCKGGEAYASFQYVEGKGLRTASAYPFTGKTDACNATATSAESPIKFIEYERIVEMDEVFQYYLATRGPVNGDVYANPLIRHYKGGIYDDAEKCPNNESYLNHGVLIVGYGTTNGTDYWSIKNSWGTEWGEEGYFKLKRSICGINMNGHVADMS</sequence>
<feature type="chain" id="PRO_5040248166" evidence="3">
    <location>
        <begin position="17"/>
        <end position="326"/>
    </location>
</feature>
<dbReference type="Proteomes" id="UP001153712">
    <property type="component" value="Chromosome 1"/>
</dbReference>
<comment type="similarity">
    <text evidence="1">Belongs to the peptidase C1 family.</text>
</comment>
<dbReference type="EMBL" id="OU900094">
    <property type="protein sequence ID" value="CAG9854234.1"/>
    <property type="molecule type" value="Genomic_DNA"/>
</dbReference>
<dbReference type="InterPro" id="IPR025660">
    <property type="entry name" value="Pept_his_AS"/>
</dbReference>
<dbReference type="InterPro" id="IPR038765">
    <property type="entry name" value="Papain-like_cys_pep_sf"/>
</dbReference>
<evidence type="ECO:0000313" key="6">
    <source>
        <dbReference type="EMBL" id="CAG9854234.1"/>
    </source>
</evidence>
<dbReference type="AlphaFoldDB" id="A0A9N9XHM0"/>
<dbReference type="InterPro" id="IPR039417">
    <property type="entry name" value="Peptidase_C1A_papain-like"/>
</dbReference>
<feature type="signal peptide" evidence="3">
    <location>
        <begin position="1"/>
        <end position="16"/>
    </location>
</feature>
<dbReference type="SMART" id="SM00848">
    <property type="entry name" value="Inhibitor_I29"/>
    <property type="match status" value="1"/>
</dbReference>
<dbReference type="InterPro" id="IPR013128">
    <property type="entry name" value="Peptidase_C1A"/>
</dbReference>
<dbReference type="FunFam" id="3.90.70.10:FF:000332">
    <property type="entry name" value="Cathepsin L1"/>
    <property type="match status" value="1"/>
</dbReference>
<organism evidence="6 7">
    <name type="scientific">Phyllotreta striolata</name>
    <name type="common">Striped flea beetle</name>
    <name type="synonym">Crioceris striolata</name>
    <dbReference type="NCBI Taxonomy" id="444603"/>
    <lineage>
        <taxon>Eukaryota</taxon>
        <taxon>Metazoa</taxon>
        <taxon>Ecdysozoa</taxon>
        <taxon>Arthropoda</taxon>
        <taxon>Hexapoda</taxon>
        <taxon>Insecta</taxon>
        <taxon>Pterygota</taxon>
        <taxon>Neoptera</taxon>
        <taxon>Endopterygota</taxon>
        <taxon>Coleoptera</taxon>
        <taxon>Polyphaga</taxon>
        <taxon>Cucujiformia</taxon>
        <taxon>Chrysomeloidea</taxon>
        <taxon>Chrysomelidae</taxon>
        <taxon>Galerucinae</taxon>
        <taxon>Alticini</taxon>
        <taxon>Phyllotreta</taxon>
    </lineage>
</organism>
<name>A0A9N9XHM0_PHYSR</name>
<protein>
    <submittedName>
        <fullName evidence="6">Uncharacterized protein</fullName>
    </submittedName>
</protein>
<dbReference type="OrthoDB" id="10253408at2759"/>
<dbReference type="PANTHER" id="PTHR12411">
    <property type="entry name" value="CYSTEINE PROTEASE FAMILY C1-RELATED"/>
    <property type="match status" value="1"/>
</dbReference>
<evidence type="ECO:0000259" key="4">
    <source>
        <dbReference type="SMART" id="SM00645"/>
    </source>
</evidence>
<evidence type="ECO:0000256" key="2">
    <source>
        <dbReference type="ARBA" id="ARBA00023157"/>
    </source>
</evidence>
<evidence type="ECO:0000256" key="1">
    <source>
        <dbReference type="ARBA" id="ARBA00008455"/>
    </source>
</evidence>
<proteinExistence type="inferred from homology"/>
<dbReference type="InterPro" id="IPR013201">
    <property type="entry name" value="Prot_inhib_I29"/>
</dbReference>
<dbReference type="Gene3D" id="3.90.70.10">
    <property type="entry name" value="Cysteine proteinases"/>
    <property type="match status" value="1"/>
</dbReference>